<dbReference type="PRINTS" id="PR00385">
    <property type="entry name" value="P450"/>
</dbReference>
<dbReference type="InterPro" id="IPR002403">
    <property type="entry name" value="Cyt_P450_E_grp-IV"/>
</dbReference>
<keyword evidence="7" id="KW-1133">Transmembrane helix</keyword>
<dbReference type="SUPFAM" id="SSF48264">
    <property type="entry name" value="Cytochrome P450"/>
    <property type="match status" value="1"/>
</dbReference>
<keyword evidence="9" id="KW-1185">Reference proteome</keyword>
<dbReference type="GO" id="GO:0020037">
    <property type="term" value="F:heme binding"/>
    <property type="evidence" value="ECO:0007669"/>
    <property type="project" value="InterPro"/>
</dbReference>
<feature type="transmembrane region" description="Helical" evidence="7">
    <location>
        <begin position="6"/>
        <end position="24"/>
    </location>
</feature>
<reference evidence="8 9" key="1">
    <citation type="journal article" date="2018" name="Sci. Rep.">
        <title>Comparative genomics provides insights into the lifestyle and reveals functional heterogeneity of dark septate endophytic fungi.</title>
        <authorList>
            <person name="Knapp D.G."/>
            <person name="Nemeth J.B."/>
            <person name="Barry K."/>
            <person name="Hainaut M."/>
            <person name="Henrissat B."/>
            <person name="Johnson J."/>
            <person name="Kuo A."/>
            <person name="Lim J.H.P."/>
            <person name="Lipzen A."/>
            <person name="Nolan M."/>
            <person name="Ohm R.A."/>
            <person name="Tamas L."/>
            <person name="Grigoriev I.V."/>
            <person name="Spatafora J.W."/>
            <person name="Nagy L.G."/>
            <person name="Kovacs G.M."/>
        </authorList>
    </citation>
    <scope>NUCLEOTIDE SEQUENCE [LARGE SCALE GENOMIC DNA]</scope>
    <source>
        <strain evidence="8 9">DSE2036</strain>
    </source>
</reference>
<evidence type="ECO:0000256" key="4">
    <source>
        <dbReference type="ARBA" id="ARBA00023004"/>
    </source>
</evidence>
<dbReference type="PANTHER" id="PTHR24305">
    <property type="entry name" value="CYTOCHROME P450"/>
    <property type="match status" value="1"/>
</dbReference>
<keyword evidence="4 5" id="KW-0408">Iron</keyword>
<name>A0A2V1DU49_9PLEO</name>
<dbReference type="Pfam" id="PF00067">
    <property type="entry name" value="p450"/>
    <property type="match status" value="1"/>
</dbReference>
<evidence type="ECO:0000313" key="9">
    <source>
        <dbReference type="Proteomes" id="UP000244855"/>
    </source>
</evidence>
<keyword evidence="7" id="KW-0812">Transmembrane</keyword>
<accession>A0A2V1DU49</accession>
<dbReference type="InterPro" id="IPR017972">
    <property type="entry name" value="Cyt_P450_CS"/>
</dbReference>
<evidence type="ECO:0000313" key="8">
    <source>
        <dbReference type="EMBL" id="PVI00794.1"/>
    </source>
</evidence>
<keyword evidence="7" id="KW-0472">Membrane</keyword>
<keyword evidence="6" id="KW-0560">Oxidoreductase</keyword>
<dbReference type="PRINTS" id="PR00465">
    <property type="entry name" value="EP450IV"/>
</dbReference>
<sequence length="526" mass="58624">MPMVHQVGLAIALLLTYLLYWKILRPTIFSPLFRIPAAHPTAHFSSWWLARNRPTGTEARSVFAAHQRCGPVVRLAPNEVSITSQEGLRKVYFSSLSRTDWALAFRNYDGTPNLVTLLDPREHATRRRMLSNLFSKSYLLNSADFCDLSQAIIFGRLLPMIDKAARDGSGVDVFEISTALAAEVMSAYQVGLKRGFDFTSPGRETSRKRHLENGKKKLGDYAKMSHLAAKELEEECFQMCVETEEFLRLTGEQKKPVERPVQEGSTLPTTTNPVTFARLSTDIPAKEGDKSAADTLRLIASELLDHLEAARVGIGITVTYAMYQLSQRPKLQSQLRAELMALPVAPRYPSPGLESKSVLQQIDKVGLLDATVMETLRVHPSAPGPQPRSVPEGGVVIDGYFIPAGVFISTSPYFLHQNRAAYPDPDKWQSERWMKGQNTKAEHSVNDISMGQEMEEDDPRRWFWAFGRGGRMCVGSNFALITTKVILASVYTSFTTTIIDDEGVEQRDSLPADPVGDKLILGFSRV</sequence>
<dbReference type="OrthoDB" id="1470350at2759"/>
<dbReference type="Proteomes" id="UP000244855">
    <property type="component" value="Unassembled WGS sequence"/>
</dbReference>
<dbReference type="AlphaFoldDB" id="A0A2V1DU49"/>
<evidence type="ECO:0000256" key="2">
    <source>
        <dbReference type="ARBA" id="ARBA00010617"/>
    </source>
</evidence>
<dbReference type="InterPro" id="IPR001128">
    <property type="entry name" value="Cyt_P450"/>
</dbReference>
<dbReference type="Gene3D" id="1.10.630.10">
    <property type="entry name" value="Cytochrome P450"/>
    <property type="match status" value="1"/>
</dbReference>
<evidence type="ECO:0000256" key="5">
    <source>
        <dbReference type="PIRSR" id="PIRSR602403-1"/>
    </source>
</evidence>
<evidence type="ECO:0000256" key="7">
    <source>
        <dbReference type="SAM" id="Phobius"/>
    </source>
</evidence>
<evidence type="ECO:0000256" key="1">
    <source>
        <dbReference type="ARBA" id="ARBA00001971"/>
    </source>
</evidence>
<keyword evidence="3 5" id="KW-0479">Metal-binding</keyword>
<evidence type="ECO:0000256" key="6">
    <source>
        <dbReference type="RuleBase" id="RU000461"/>
    </source>
</evidence>
<dbReference type="GO" id="GO:0005506">
    <property type="term" value="F:iron ion binding"/>
    <property type="evidence" value="ECO:0007669"/>
    <property type="project" value="InterPro"/>
</dbReference>
<dbReference type="GO" id="GO:0016705">
    <property type="term" value="F:oxidoreductase activity, acting on paired donors, with incorporation or reduction of molecular oxygen"/>
    <property type="evidence" value="ECO:0007669"/>
    <property type="project" value="InterPro"/>
</dbReference>
<comment type="similarity">
    <text evidence="2 6">Belongs to the cytochrome P450 family.</text>
</comment>
<evidence type="ECO:0000256" key="3">
    <source>
        <dbReference type="ARBA" id="ARBA00022723"/>
    </source>
</evidence>
<dbReference type="GO" id="GO:0004497">
    <property type="term" value="F:monooxygenase activity"/>
    <property type="evidence" value="ECO:0007669"/>
    <property type="project" value="UniProtKB-KW"/>
</dbReference>
<gene>
    <name evidence="8" type="ORF">DM02DRAFT_718214</name>
</gene>
<proteinExistence type="inferred from homology"/>
<dbReference type="EMBL" id="KZ805368">
    <property type="protein sequence ID" value="PVI00794.1"/>
    <property type="molecule type" value="Genomic_DNA"/>
</dbReference>
<dbReference type="InterPro" id="IPR050121">
    <property type="entry name" value="Cytochrome_P450_monoxygenase"/>
</dbReference>
<dbReference type="PROSITE" id="PS00086">
    <property type="entry name" value="CYTOCHROME_P450"/>
    <property type="match status" value="1"/>
</dbReference>
<dbReference type="PANTHER" id="PTHR24305:SF166">
    <property type="entry name" value="CYTOCHROME P450 12A4, MITOCHONDRIAL-RELATED"/>
    <property type="match status" value="1"/>
</dbReference>
<protein>
    <submittedName>
        <fullName evidence="8">Cytochrome P450</fullName>
    </submittedName>
</protein>
<keyword evidence="5 6" id="KW-0349">Heme</keyword>
<dbReference type="InterPro" id="IPR036396">
    <property type="entry name" value="Cyt_P450_sf"/>
</dbReference>
<comment type="cofactor">
    <cofactor evidence="1 5">
        <name>heme</name>
        <dbReference type="ChEBI" id="CHEBI:30413"/>
    </cofactor>
</comment>
<feature type="binding site" description="axial binding residue" evidence="5">
    <location>
        <position position="473"/>
    </location>
    <ligand>
        <name>heme</name>
        <dbReference type="ChEBI" id="CHEBI:30413"/>
    </ligand>
    <ligandPart>
        <name>Fe</name>
        <dbReference type="ChEBI" id="CHEBI:18248"/>
    </ligandPart>
</feature>
<keyword evidence="6" id="KW-0503">Monooxygenase</keyword>
<organism evidence="8 9">
    <name type="scientific">Periconia macrospinosa</name>
    <dbReference type="NCBI Taxonomy" id="97972"/>
    <lineage>
        <taxon>Eukaryota</taxon>
        <taxon>Fungi</taxon>
        <taxon>Dikarya</taxon>
        <taxon>Ascomycota</taxon>
        <taxon>Pezizomycotina</taxon>
        <taxon>Dothideomycetes</taxon>
        <taxon>Pleosporomycetidae</taxon>
        <taxon>Pleosporales</taxon>
        <taxon>Massarineae</taxon>
        <taxon>Periconiaceae</taxon>
        <taxon>Periconia</taxon>
    </lineage>
</organism>
<dbReference type="STRING" id="97972.A0A2V1DU49"/>